<organism evidence="1 2">
    <name type="scientific">Pseudobacteroides cellulosolvens ATCC 35603 = DSM 2933</name>
    <dbReference type="NCBI Taxonomy" id="398512"/>
    <lineage>
        <taxon>Bacteria</taxon>
        <taxon>Bacillati</taxon>
        <taxon>Bacillota</taxon>
        <taxon>Clostridia</taxon>
        <taxon>Eubacteriales</taxon>
        <taxon>Oscillospiraceae</taxon>
        <taxon>Pseudobacteroides</taxon>
    </lineage>
</organism>
<dbReference type="AlphaFoldDB" id="A0A0L6JHW1"/>
<proteinExistence type="predicted"/>
<reference evidence="2" key="1">
    <citation type="submission" date="2015-07" db="EMBL/GenBank/DDBJ databases">
        <title>Near-Complete Genome Sequence of the Cellulolytic Bacterium Bacteroides (Pseudobacteroides) cellulosolvens ATCC 35603.</title>
        <authorList>
            <person name="Dassa B."/>
            <person name="Utturkar S.M."/>
            <person name="Klingeman D.M."/>
            <person name="Hurt R.A."/>
            <person name="Keller M."/>
            <person name="Xu J."/>
            <person name="Reddy Y.H.K."/>
            <person name="Borovok I."/>
            <person name="Grinberg I.R."/>
            <person name="Lamed R."/>
            <person name="Zhivin O."/>
            <person name="Bayer E.A."/>
            <person name="Brown S.D."/>
        </authorList>
    </citation>
    <scope>NUCLEOTIDE SEQUENCE [LARGE SCALE GENOMIC DNA]</scope>
    <source>
        <strain evidence="2">DSM 2933</strain>
    </source>
</reference>
<evidence type="ECO:0000313" key="2">
    <source>
        <dbReference type="Proteomes" id="UP000036923"/>
    </source>
</evidence>
<evidence type="ECO:0000313" key="1">
    <source>
        <dbReference type="EMBL" id="KNY25309.1"/>
    </source>
</evidence>
<name>A0A0L6JHW1_9FIRM</name>
<dbReference type="EMBL" id="LGTC01000001">
    <property type="protein sequence ID" value="KNY25309.1"/>
    <property type="molecule type" value="Genomic_DNA"/>
</dbReference>
<dbReference type="STRING" id="398512.Bccel_0569"/>
<dbReference type="Proteomes" id="UP000036923">
    <property type="component" value="Unassembled WGS sequence"/>
</dbReference>
<gene>
    <name evidence="1" type="ORF">Bccel_0569</name>
</gene>
<protein>
    <submittedName>
        <fullName evidence="1">Uncharacterized protein</fullName>
    </submittedName>
</protein>
<comment type="caution">
    <text evidence="1">The sequence shown here is derived from an EMBL/GenBank/DDBJ whole genome shotgun (WGS) entry which is preliminary data.</text>
</comment>
<keyword evidence="2" id="KW-1185">Reference proteome</keyword>
<dbReference type="OrthoDB" id="55273at2"/>
<dbReference type="RefSeq" id="WP_036943956.1">
    <property type="nucleotide sequence ID" value="NZ_JQKC01000024.1"/>
</dbReference>
<sequence length="78" mass="8834">MNFDSFSDLTERAKDYIENMVPYTVDIATDKNGKVRALAHQATVGALAYKKLVAQKYLSTDDSEKIAEMRQGCFISYF</sequence>
<accession>A0A0L6JHW1</accession>